<protein>
    <submittedName>
        <fullName evidence="1">Uncharacterized protein</fullName>
    </submittedName>
</protein>
<evidence type="ECO:0000313" key="1">
    <source>
        <dbReference type="EMBL" id="SIR00026.1"/>
    </source>
</evidence>
<gene>
    <name evidence="1" type="ORF">SAMN05444858_105310</name>
</gene>
<dbReference type="AlphaFoldDB" id="A0A1N6XCF7"/>
<proteinExistence type="predicted"/>
<evidence type="ECO:0000313" key="2">
    <source>
        <dbReference type="Proteomes" id="UP000186004"/>
    </source>
</evidence>
<name>A0A1N6XCF7_9ACTN</name>
<sequence>MRPEKCRCPTHRRGNTAAIDRANRIAYPSPCGMIDRMRRLGVDIGGVIIEPADDDADTSFFGDHYLRTPQVVGAVDALAALADGFDEVHLVSKCGEATERRTLEWLAHHDFHTRTGIPVPRVHFCRTRAAKAPIARRLGLTHFVDDRLEVLGYLDSVPHRFLFRPRPAEVAAHVAHLPHVHRVAGWPALVTALRGS</sequence>
<dbReference type="Proteomes" id="UP000186004">
    <property type="component" value="Unassembled WGS sequence"/>
</dbReference>
<organism evidence="1 2">
    <name type="scientific">Micromonospora avicenniae</name>
    <dbReference type="NCBI Taxonomy" id="1198245"/>
    <lineage>
        <taxon>Bacteria</taxon>
        <taxon>Bacillati</taxon>
        <taxon>Actinomycetota</taxon>
        <taxon>Actinomycetes</taxon>
        <taxon>Micromonosporales</taxon>
        <taxon>Micromonosporaceae</taxon>
        <taxon>Micromonospora</taxon>
    </lineage>
</organism>
<reference evidence="1 2" key="1">
    <citation type="submission" date="2017-01" db="EMBL/GenBank/DDBJ databases">
        <authorList>
            <person name="Mah S.A."/>
            <person name="Swanson W.J."/>
            <person name="Moy G.W."/>
            <person name="Vacquier V.D."/>
        </authorList>
    </citation>
    <scope>NUCLEOTIDE SEQUENCE [LARGE SCALE GENOMIC DNA]</scope>
    <source>
        <strain evidence="1 2">DSM 45758</strain>
    </source>
</reference>
<accession>A0A1N6XCF7</accession>
<keyword evidence="2" id="KW-1185">Reference proteome</keyword>
<dbReference type="EMBL" id="FTNF01000005">
    <property type="protein sequence ID" value="SIR00026.1"/>
    <property type="molecule type" value="Genomic_DNA"/>
</dbReference>